<name>A0A8H6YVJ2_9AGAR</name>
<feature type="compositionally biased region" description="Acidic residues" evidence="2">
    <location>
        <begin position="124"/>
        <end position="145"/>
    </location>
</feature>
<comment type="caution">
    <text evidence="3">The sequence shown here is derived from an EMBL/GenBank/DDBJ whole genome shotgun (WGS) entry which is preliminary data.</text>
</comment>
<dbReference type="OrthoDB" id="3269297at2759"/>
<feature type="compositionally biased region" description="Basic residues" evidence="2">
    <location>
        <begin position="111"/>
        <end position="120"/>
    </location>
</feature>
<gene>
    <name evidence="3" type="ORF">MVEN_00333300</name>
</gene>
<dbReference type="Proteomes" id="UP000620124">
    <property type="component" value="Unassembled WGS sequence"/>
</dbReference>
<reference evidence="3" key="1">
    <citation type="submission" date="2020-05" db="EMBL/GenBank/DDBJ databases">
        <title>Mycena genomes resolve the evolution of fungal bioluminescence.</title>
        <authorList>
            <person name="Tsai I.J."/>
        </authorList>
    </citation>
    <scope>NUCLEOTIDE SEQUENCE</scope>
    <source>
        <strain evidence="3">CCC161011</strain>
    </source>
</reference>
<evidence type="ECO:0000313" key="3">
    <source>
        <dbReference type="EMBL" id="KAF7364640.1"/>
    </source>
</evidence>
<keyword evidence="4" id="KW-1185">Reference proteome</keyword>
<evidence type="ECO:0000256" key="1">
    <source>
        <dbReference type="SAM" id="Coils"/>
    </source>
</evidence>
<sequence length="145" mass="16333">MAMGKLKQALFEKETGKKSDRTVLFPGGKGRHLTSDEVIEQKRALENAKAKEAAEKVTKQVKREAKKAEKERLEAEWKLMLEEHATAVDEWAGRCLQLKTNGTKAKDLPKRLKRPLKPKPRQSDDEDDESGGESDVDGEYLDGVE</sequence>
<accession>A0A8H6YVJ2</accession>
<dbReference type="AlphaFoldDB" id="A0A8H6YVJ2"/>
<organism evidence="3 4">
    <name type="scientific">Mycena venus</name>
    <dbReference type="NCBI Taxonomy" id="2733690"/>
    <lineage>
        <taxon>Eukaryota</taxon>
        <taxon>Fungi</taxon>
        <taxon>Dikarya</taxon>
        <taxon>Basidiomycota</taxon>
        <taxon>Agaricomycotina</taxon>
        <taxon>Agaricomycetes</taxon>
        <taxon>Agaricomycetidae</taxon>
        <taxon>Agaricales</taxon>
        <taxon>Marasmiineae</taxon>
        <taxon>Mycenaceae</taxon>
        <taxon>Mycena</taxon>
    </lineage>
</organism>
<dbReference type="EMBL" id="JACAZI010000003">
    <property type="protein sequence ID" value="KAF7364640.1"/>
    <property type="molecule type" value="Genomic_DNA"/>
</dbReference>
<evidence type="ECO:0000313" key="4">
    <source>
        <dbReference type="Proteomes" id="UP000620124"/>
    </source>
</evidence>
<keyword evidence="1" id="KW-0175">Coiled coil</keyword>
<evidence type="ECO:0000256" key="2">
    <source>
        <dbReference type="SAM" id="MobiDB-lite"/>
    </source>
</evidence>
<proteinExistence type="predicted"/>
<feature type="coiled-coil region" evidence="1">
    <location>
        <begin position="47"/>
        <end position="83"/>
    </location>
</feature>
<protein>
    <submittedName>
        <fullName evidence="3">Uncharacterized protein</fullName>
    </submittedName>
</protein>
<feature type="region of interest" description="Disordered" evidence="2">
    <location>
        <begin position="100"/>
        <end position="145"/>
    </location>
</feature>